<protein>
    <submittedName>
        <fullName evidence="1">Phosphoribosylformylglycinamidine synthase</fullName>
    </submittedName>
</protein>
<name>A0ACC1YJP3_MELAZ</name>
<evidence type="ECO:0000313" key="2">
    <source>
        <dbReference type="Proteomes" id="UP001164539"/>
    </source>
</evidence>
<organism evidence="1 2">
    <name type="scientific">Melia azedarach</name>
    <name type="common">Chinaberry tree</name>
    <dbReference type="NCBI Taxonomy" id="155640"/>
    <lineage>
        <taxon>Eukaryota</taxon>
        <taxon>Viridiplantae</taxon>
        <taxon>Streptophyta</taxon>
        <taxon>Embryophyta</taxon>
        <taxon>Tracheophyta</taxon>
        <taxon>Spermatophyta</taxon>
        <taxon>Magnoliopsida</taxon>
        <taxon>eudicotyledons</taxon>
        <taxon>Gunneridae</taxon>
        <taxon>Pentapetalae</taxon>
        <taxon>rosids</taxon>
        <taxon>malvids</taxon>
        <taxon>Sapindales</taxon>
        <taxon>Meliaceae</taxon>
        <taxon>Melia</taxon>
    </lineage>
</organism>
<dbReference type="Proteomes" id="UP001164539">
    <property type="component" value="Chromosome 3"/>
</dbReference>
<reference evidence="1 2" key="1">
    <citation type="journal article" date="2023" name="Science">
        <title>Complex scaffold remodeling in plant triterpene biosynthesis.</title>
        <authorList>
            <person name="De La Pena R."/>
            <person name="Hodgson H."/>
            <person name="Liu J.C."/>
            <person name="Stephenson M.J."/>
            <person name="Martin A.C."/>
            <person name="Owen C."/>
            <person name="Harkess A."/>
            <person name="Leebens-Mack J."/>
            <person name="Jimenez L.E."/>
            <person name="Osbourn A."/>
            <person name="Sattely E.S."/>
        </authorList>
    </citation>
    <scope>NUCLEOTIDE SEQUENCE [LARGE SCALE GENOMIC DNA]</scope>
    <source>
        <strain evidence="2">cv. JPN11</strain>
        <tissue evidence="1">Leaf</tissue>
    </source>
</reference>
<gene>
    <name evidence="1" type="ORF">OWV82_006643</name>
</gene>
<sequence>MLFNHLIHWLCNTKENSKQMTSLSLSLTTTSYFSPLFLLKPKFTSPRLSFPTRRRSRRRPRKIHPHDNSNCDYDNNYRLTKLSPDNANINLVLDFNQISILSSSRSKFHLFLSSAKQAYADLTTVVTVDDNCRLVISCRKSTLEFVGTVLLSAFVLVSVFRVLVKLGLGFRSRFGVQKRNQVVVRRDRSLGGREVMVGTGGDFVKSSFNKVLENPLSDGRVSRPMVTGRVRRGYRVRREVKLPKWWPVQVPVDQTLVVDKEEYQREANRLIRAIIDHRTAGQDIMEDDIIRLRRICRTSGVRVSMETINTRDSLYRTSIDFVLNACSRALSHSPSVEIDGEDAREFVAGLADNIGLENIRAARMVSAAVAARTRSCFLQAWALEMQGNRSEALLELSKICNVFQVFPPEESSPEMEMVAQGLEKLLKFEQREFLMNMLVGVCSDESHRSAAEALGLEHVLFHEGNSDQHGESLREN</sequence>
<comment type="caution">
    <text evidence="1">The sequence shown here is derived from an EMBL/GenBank/DDBJ whole genome shotgun (WGS) entry which is preliminary data.</text>
</comment>
<evidence type="ECO:0000313" key="1">
    <source>
        <dbReference type="EMBL" id="KAJ4723254.1"/>
    </source>
</evidence>
<accession>A0ACC1YJP3</accession>
<dbReference type="EMBL" id="CM051396">
    <property type="protein sequence ID" value="KAJ4723254.1"/>
    <property type="molecule type" value="Genomic_DNA"/>
</dbReference>
<keyword evidence="2" id="KW-1185">Reference proteome</keyword>
<proteinExistence type="predicted"/>